<proteinExistence type="predicted"/>
<reference evidence="2 3" key="1">
    <citation type="journal article" date="2011" name="Stand. Genomic Sci.">
        <title>Complete genome sequence of Haliscomenobacter hydrossis type strain (O).</title>
        <authorList>
            <consortium name="US DOE Joint Genome Institute (JGI-PGF)"/>
            <person name="Daligault H."/>
            <person name="Lapidus A."/>
            <person name="Zeytun A."/>
            <person name="Nolan M."/>
            <person name="Lucas S."/>
            <person name="Del Rio T.G."/>
            <person name="Tice H."/>
            <person name="Cheng J.F."/>
            <person name="Tapia R."/>
            <person name="Han C."/>
            <person name="Goodwin L."/>
            <person name="Pitluck S."/>
            <person name="Liolios K."/>
            <person name="Pagani I."/>
            <person name="Ivanova N."/>
            <person name="Huntemann M."/>
            <person name="Mavromatis K."/>
            <person name="Mikhailova N."/>
            <person name="Pati A."/>
            <person name="Chen A."/>
            <person name="Palaniappan K."/>
            <person name="Land M."/>
            <person name="Hauser L."/>
            <person name="Brambilla E.M."/>
            <person name="Rohde M."/>
            <person name="Verbarg S."/>
            <person name="Goker M."/>
            <person name="Bristow J."/>
            <person name="Eisen J.A."/>
            <person name="Markowitz V."/>
            <person name="Hugenholtz P."/>
            <person name="Kyrpides N.C."/>
            <person name="Klenk H.P."/>
            <person name="Woyke T."/>
        </authorList>
    </citation>
    <scope>NUCLEOTIDE SEQUENCE [LARGE SCALE GENOMIC DNA]</scope>
    <source>
        <strain evidence="3">ATCC 27775 / DSM 1100 / LMG 10767 / O</strain>
    </source>
</reference>
<sequence>MNRLSIPLGIILLLLLFCPLQTKAQEQVTPSGGQVSGSLQTNANFFIRDSLIGAANTPQYDRQLYGAEAWLNLNYNNWGFDFGLRFDAFNNSNLLNPTDSYSDQGIGMWFIKKQVDKLGITAGYIYDQIGSGIIFRAFEERPLLIDNALIGLRLDYSLGENWKIKGFTGRQKQQFSSYRPIIKGVNVEGFISTEEENAWTLAPGLGIVNRTLDDQAMNSLVSVLNTYGEDYVFIPKFNTYAFSAYNTLSKGAWSWYLEGAYKTPDAQNDPFAETIINQDTITGDRFFQKAGSVLYSNLSYAGDQFGISIEGKRTENFSWRTRPQEQANRGTLNFIPPMARSNTYRLTSRYNAATQELGELSFQVDLRYAPSKKLSFNLNASNIQNLDNELLYREIYAEMTLKVKRNTTIIAGVQRQEYNQERFEVKPNVPLVRTITPFFEYQYKFTPRKLLRVEVQYMHMEEDVAANTGADFGSWAWIQAEYTLAPHWTFAAANMFNAVPGVASPVENGQRKALYYPRFDVFYTIKSNRFSLSYIKQVEGVVCTGGICRLEPAFSGFRFAVTSTF</sequence>
<reference key="2">
    <citation type="submission" date="2011-04" db="EMBL/GenBank/DDBJ databases">
        <title>Complete sequence of chromosome of Haliscomenobacter hydrossis DSM 1100.</title>
        <authorList>
            <consortium name="US DOE Joint Genome Institute (JGI-PGF)"/>
            <person name="Lucas S."/>
            <person name="Han J."/>
            <person name="Lapidus A."/>
            <person name="Bruce D."/>
            <person name="Goodwin L."/>
            <person name="Pitluck S."/>
            <person name="Peters L."/>
            <person name="Kyrpides N."/>
            <person name="Mavromatis K."/>
            <person name="Ivanova N."/>
            <person name="Ovchinnikova G."/>
            <person name="Pagani I."/>
            <person name="Daligault H."/>
            <person name="Detter J.C."/>
            <person name="Han C."/>
            <person name="Land M."/>
            <person name="Hauser L."/>
            <person name="Markowitz V."/>
            <person name="Cheng J.-F."/>
            <person name="Hugenholtz P."/>
            <person name="Woyke T."/>
            <person name="Wu D."/>
            <person name="Verbarg S."/>
            <person name="Frueling A."/>
            <person name="Brambilla E."/>
            <person name="Klenk H.-P."/>
            <person name="Eisen J.A."/>
        </authorList>
    </citation>
    <scope>NUCLEOTIDE SEQUENCE</scope>
    <source>
        <strain>DSM 1100</strain>
    </source>
</reference>
<keyword evidence="1" id="KW-0732">Signal</keyword>
<dbReference type="EMBL" id="CP002691">
    <property type="protein sequence ID" value="AEE50797.1"/>
    <property type="molecule type" value="Genomic_DNA"/>
</dbReference>
<accession>F4L5D3</accession>
<dbReference type="RefSeq" id="WP_013765340.1">
    <property type="nucleotide sequence ID" value="NC_015510.1"/>
</dbReference>
<feature type="chain" id="PRO_5003310723" description="DUF5723 domain-containing protein" evidence="1">
    <location>
        <begin position="25"/>
        <end position="565"/>
    </location>
</feature>
<dbReference type="Proteomes" id="UP000008461">
    <property type="component" value="Chromosome"/>
</dbReference>
<keyword evidence="3" id="KW-1185">Reference proteome</keyword>
<feature type="signal peptide" evidence="1">
    <location>
        <begin position="1"/>
        <end position="24"/>
    </location>
</feature>
<dbReference type="InterPro" id="IPR046070">
    <property type="entry name" value="DUF6029"/>
</dbReference>
<dbReference type="STRING" id="760192.Halhy_2933"/>
<evidence type="ECO:0008006" key="4">
    <source>
        <dbReference type="Google" id="ProtNLM"/>
    </source>
</evidence>
<dbReference type="Pfam" id="PF19494">
    <property type="entry name" value="DUF6029"/>
    <property type="match status" value="1"/>
</dbReference>
<dbReference type="AlphaFoldDB" id="F4L5D3"/>
<evidence type="ECO:0000256" key="1">
    <source>
        <dbReference type="SAM" id="SignalP"/>
    </source>
</evidence>
<organism evidence="2 3">
    <name type="scientific">Haliscomenobacter hydrossis (strain ATCC 27775 / DSM 1100 / LMG 10767 / O)</name>
    <dbReference type="NCBI Taxonomy" id="760192"/>
    <lineage>
        <taxon>Bacteria</taxon>
        <taxon>Pseudomonadati</taxon>
        <taxon>Bacteroidota</taxon>
        <taxon>Saprospiria</taxon>
        <taxon>Saprospirales</taxon>
        <taxon>Haliscomenobacteraceae</taxon>
        <taxon>Haliscomenobacter</taxon>
    </lineage>
</organism>
<name>F4L5D3_HALH1</name>
<evidence type="ECO:0000313" key="3">
    <source>
        <dbReference type="Proteomes" id="UP000008461"/>
    </source>
</evidence>
<gene>
    <name evidence="2" type="ordered locus">Halhy_2933</name>
</gene>
<dbReference type="OrthoDB" id="5480631at2"/>
<dbReference type="HOGENOM" id="CLU_491626_0_0_10"/>
<dbReference type="eggNOG" id="ENOG502Z85N">
    <property type="taxonomic scope" value="Bacteria"/>
</dbReference>
<evidence type="ECO:0000313" key="2">
    <source>
        <dbReference type="EMBL" id="AEE50797.1"/>
    </source>
</evidence>
<protein>
    <recommendedName>
        <fullName evidence="4">DUF5723 domain-containing protein</fullName>
    </recommendedName>
</protein>
<dbReference type="KEGG" id="hhy:Halhy_2933"/>